<evidence type="ECO:0000259" key="1">
    <source>
        <dbReference type="Pfam" id="PF06276"/>
    </source>
</evidence>
<name>S5XXU2_PARAH</name>
<feature type="domain" description="Ferric siderophore reductase C-terminal" evidence="2">
    <location>
        <begin position="227"/>
        <end position="248"/>
    </location>
</feature>
<dbReference type="InterPro" id="IPR008090">
    <property type="entry name" value="Fe_iron_reduct"/>
</dbReference>
<evidence type="ECO:0000313" key="4">
    <source>
        <dbReference type="Proteomes" id="UP000015480"/>
    </source>
</evidence>
<keyword evidence="4" id="KW-1185">Reference proteome</keyword>
<accession>S5XXU2</accession>
<dbReference type="GO" id="GO:0051537">
    <property type="term" value="F:2 iron, 2 sulfur cluster binding"/>
    <property type="evidence" value="ECO:0007669"/>
    <property type="project" value="InterPro"/>
</dbReference>
<reference evidence="3 4" key="1">
    <citation type="journal article" date="2014" name="BMC Genomics">
        <title>Architecture and functions of a multipartite genome of the methylotrophic bacterium Paracoccus aminophilus JCM 7686, containing primary and secondary chromids.</title>
        <authorList>
            <person name="Dziewit L."/>
            <person name="Czarnecki J."/>
            <person name="Wibberg D."/>
            <person name="Radlinska M."/>
            <person name="Mrozek P."/>
            <person name="Szymczak M."/>
            <person name="Schluter A."/>
            <person name="Puhler A."/>
            <person name="Bartosik D."/>
        </authorList>
    </citation>
    <scope>NUCLEOTIDE SEQUENCE [LARGE SCALE GENOMIC DNA]</scope>
    <source>
        <strain evidence="3">JCM 7686</strain>
    </source>
</reference>
<dbReference type="EMBL" id="CP006650">
    <property type="protein sequence ID" value="AGT08270.1"/>
    <property type="molecule type" value="Genomic_DNA"/>
</dbReference>
<dbReference type="KEGG" id="pami:JCM7686_1161"/>
<dbReference type="GO" id="GO:0003824">
    <property type="term" value="F:catalytic activity"/>
    <property type="evidence" value="ECO:0007669"/>
    <property type="project" value="UniProtKB-ARBA"/>
</dbReference>
<dbReference type="eggNOG" id="COG4114">
    <property type="taxonomic scope" value="Bacteria"/>
</dbReference>
<dbReference type="Proteomes" id="UP000015480">
    <property type="component" value="Chromosome"/>
</dbReference>
<dbReference type="InterPro" id="IPR024726">
    <property type="entry name" value="FhuF_C"/>
</dbReference>
<protein>
    <submittedName>
        <fullName evidence="3">Iron reductase protein FhuF</fullName>
    </submittedName>
</protein>
<evidence type="ECO:0000313" key="3">
    <source>
        <dbReference type="EMBL" id="AGT08270.1"/>
    </source>
</evidence>
<dbReference type="STRING" id="1367847.JCM7686_1161"/>
<feature type="domain" description="Aerobactin siderophore biosynthesis IucA/IucC-like C-terminal" evidence="1">
    <location>
        <begin position="75"/>
        <end position="213"/>
    </location>
</feature>
<sequence length="257" mass="27688">MSLPNTAPATPRALDLQIRTRLAGQPDWLAEMLVGGEDPRNGHLCADLMAPGGLDAVLRLFGENHEGAARPAVSSLWSQHYFALLCLPLIAAALPHDEPVAGAPEQIEMICDEIGRPVALRLCAGSPQATSWDETPLDPLLQGHLLPMVAAIARAGGISARVLWGNAAHYIEWLIGALKEQGRLSETGQRGAELFLHRLSLPDGQPNPLRDAIHYQGLPPAPECRSRKTCCLRYLLPNVPTCGTLCPRPEIRARALG</sequence>
<dbReference type="OrthoDB" id="6195577at2"/>
<dbReference type="Pfam" id="PF11575">
    <property type="entry name" value="FhuF_C"/>
    <property type="match status" value="1"/>
</dbReference>
<dbReference type="PATRIC" id="fig|1367847.3.peg.1128"/>
<dbReference type="RefSeq" id="WP_020949908.1">
    <property type="nucleotide sequence ID" value="NC_022041.1"/>
</dbReference>
<organism evidence="3 4">
    <name type="scientific">Paracoccus aminophilus JCM 7686</name>
    <dbReference type="NCBI Taxonomy" id="1367847"/>
    <lineage>
        <taxon>Bacteria</taxon>
        <taxon>Pseudomonadati</taxon>
        <taxon>Pseudomonadota</taxon>
        <taxon>Alphaproteobacteria</taxon>
        <taxon>Rhodobacterales</taxon>
        <taxon>Paracoccaceae</taxon>
        <taxon>Paracoccus</taxon>
    </lineage>
</organism>
<dbReference type="Pfam" id="PF06276">
    <property type="entry name" value="FhuF"/>
    <property type="match status" value="1"/>
</dbReference>
<dbReference type="InterPro" id="IPR022770">
    <property type="entry name" value="IucA/IucC-like_C"/>
</dbReference>
<evidence type="ECO:0000259" key="2">
    <source>
        <dbReference type="Pfam" id="PF11575"/>
    </source>
</evidence>
<dbReference type="HOGENOM" id="CLU_088228_1_0_5"/>
<proteinExistence type="predicted"/>
<dbReference type="AlphaFoldDB" id="S5XXU2"/>
<dbReference type="NCBIfam" id="TIGR03951">
    <property type="entry name" value="Fe_III_red_FhuF"/>
    <property type="match status" value="1"/>
</dbReference>
<gene>
    <name evidence="3" type="ORF">JCM7686_1161</name>
</gene>